<protein>
    <submittedName>
        <fullName evidence="1">Uncharacterized protein</fullName>
    </submittedName>
</protein>
<proteinExistence type="predicted"/>
<gene>
    <name evidence="1" type="ORF">ACEWY4_027933</name>
</gene>
<comment type="caution">
    <text evidence="1">The sequence shown here is derived from an EMBL/GenBank/DDBJ whole genome shotgun (WGS) entry which is preliminary data.</text>
</comment>
<evidence type="ECO:0000313" key="2">
    <source>
        <dbReference type="Proteomes" id="UP001591681"/>
    </source>
</evidence>
<keyword evidence="2" id="KW-1185">Reference proteome</keyword>
<evidence type="ECO:0000313" key="1">
    <source>
        <dbReference type="EMBL" id="KAL2076469.1"/>
    </source>
</evidence>
<name>A0ABD1IN85_9TELE</name>
<dbReference type="Proteomes" id="UP001591681">
    <property type="component" value="Unassembled WGS sequence"/>
</dbReference>
<dbReference type="AlphaFoldDB" id="A0ABD1IN85"/>
<dbReference type="EMBL" id="JBHFQA010000339">
    <property type="protein sequence ID" value="KAL2076469.1"/>
    <property type="molecule type" value="Genomic_DNA"/>
</dbReference>
<accession>A0ABD1IN85</accession>
<organism evidence="1 2">
    <name type="scientific">Coilia grayii</name>
    <name type="common">Gray's grenadier anchovy</name>
    <dbReference type="NCBI Taxonomy" id="363190"/>
    <lineage>
        <taxon>Eukaryota</taxon>
        <taxon>Metazoa</taxon>
        <taxon>Chordata</taxon>
        <taxon>Craniata</taxon>
        <taxon>Vertebrata</taxon>
        <taxon>Euteleostomi</taxon>
        <taxon>Actinopterygii</taxon>
        <taxon>Neopterygii</taxon>
        <taxon>Teleostei</taxon>
        <taxon>Clupei</taxon>
        <taxon>Clupeiformes</taxon>
        <taxon>Clupeoidei</taxon>
        <taxon>Engraulidae</taxon>
        <taxon>Coilinae</taxon>
        <taxon>Coilia</taxon>
    </lineage>
</organism>
<reference evidence="1 2" key="1">
    <citation type="submission" date="2024-09" db="EMBL/GenBank/DDBJ databases">
        <title>A chromosome-level genome assembly of Gray's grenadier anchovy, Coilia grayii.</title>
        <authorList>
            <person name="Fu Z."/>
        </authorList>
    </citation>
    <scope>NUCLEOTIDE SEQUENCE [LARGE SCALE GENOMIC DNA]</scope>
    <source>
        <strain evidence="1">G4</strain>
        <tissue evidence="1">Muscle</tissue>
    </source>
</reference>
<sequence>MDYKMARQSASMSVEEGPITGDLHEVTPVKNSRQDVRYFDATTMQTGQGDYGRVLCFSPEKGAAFQRATVNKQSVKSIDAQKTTSSSNPGTFDVLVSSRSSAEATEQLPFPWRELRTTEKVLIVDVLALGPRQRVGAIEARLLLATANRMVPLNGVQSELRVFEICDPTGQTALTLWDRQILSVQERKSYRFTALSTRKEGDRTMLRRRSPLWVM</sequence>